<dbReference type="RefSeq" id="WP_046141607.1">
    <property type="nucleotide sequence ID" value="NZ_LAJG01000005.1"/>
</dbReference>
<evidence type="ECO:0000313" key="4">
    <source>
        <dbReference type="EMBL" id="KKB81261.1"/>
    </source>
</evidence>
<evidence type="ECO:0000259" key="3">
    <source>
        <dbReference type="PROSITE" id="PS50887"/>
    </source>
</evidence>
<dbReference type="PROSITE" id="PS50883">
    <property type="entry name" value="EAL"/>
    <property type="match status" value="1"/>
</dbReference>
<dbReference type="SUPFAM" id="SSF141868">
    <property type="entry name" value="EAL domain-like"/>
    <property type="match status" value="1"/>
</dbReference>
<feature type="domain" description="GGDEF" evidence="3">
    <location>
        <begin position="255"/>
        <end position="387"/>
    </location>
</feature>
<reference evidence="4 5" key="1">
    <citation type="submission" date="2015-03" db="EMBL/GenBank/DDBJ databases">
        <authorList>
            <person name="Hassan Y.I."/>
            <person name="Lepp D."/>
            <person name="Zhou T."/>
        </authorList>
    </citation>
    <scope>NUCLEOTIDE SEQUENCE [LARGE SCALE GENOMIC DNA]</scope>
    <source>
        <strain evidence="4 5">GH2-10</strain>
    </source>
</reference>
<feature type="transmembrane region" description="Helical" evidence="1">
    <location>
        <begin position="34"/>
        <end position="52"/>
    </location>
</feature>
<feature type="transmembrane region" description="Helical" evidence="1">
    <location>
        <begin position="148"/>
        <end position="167"/>
    </location>
</feature>
<feature type="transmembrane region" description="Helical" evidence="1">
    <location>
        <begin position="96"/>
        <end position="113"/>
    </location>
</feature>
<dbReference type="PANTHER" id="PTHR33121">
    <property type="entry name" value="CYCLIC DI-GMP PHOSPHODIESTERASE PDEF"/>
    <property type="match status" value="1"/>
</dbReference>
<proteinExistence type="predicted"/>
<feature type="domain" description="EAL" evidence="2">
    <location>
        <begin position="396"/>
        <end position="645"/>
    </location>
</feature>
<feature type="transmembrane region" description="Helical" evidence="1">
    <location>
        <begin position="58"/>
        <end position="76"/>
    </location>
</feature>
<dbReference type="Gene3D" id="3.20.20.450">
    <property type="entry name" value="EAL domain"/>
    <property type="match status" value="1"/>
</dbReference>
<dbReference type="STRING" id="361041.VW35_03850"/>
<dbReference type="InterPro" id="IPR000160">
    <property type="entry name" value="GGDEF_dom"/>
</dbReference>
<comment type="caution">
    <text evidence="4">The sequence shown here is derived from an EMBL/GenBank/DDBJ whole genome shotgun (WGS) entry which is preliminary data.</text>
</comment>
<evidence type="ECO:0000313" key="5">
    <source>
        <dbReference type="Proteomes" id="UP000033514"/>
    </source>
</evidence>
<dbReference type="SMART" id="SM00052">
    <property type="entry name" value="EAL"/>
    <property type="match status" value="1"/>
</dbReference>
<dbReference type="CDD" id="cd01948">
    <property type="entry name" value="EAL"/>
    <property type="match status" value="1"/>
</dbReference>
<dbReference type="InterPro" id="IPR001633">
    <property type="entry name" value="EAL_dom"/>
</dbReference>
<protein>
    <recommendedName>
        <fullName evidence="6">Histidine kinase</fullName>
    </recommendedName>
</protein>
<organism evidence="4 5">
    <name type="scientific">Devosia soli</name>
    <dbReference type="NCBI Taxonomy" id="361041"/>
    <lineage>
        <taxon>Bacteria</taxon>
        <taxon>Pseudomonadati</taxon>
        <taxon>Pseudomonadota</taxon>
        <taxon>Alphaproteobacteria</taxon>
        <taxon>Hyphomicrobiales</taxon>
        <taxon>Devosiaceae</taxon>
        <taxon>Devosia</taxon>
    </lineage>
</organism>
<dbReference type="InterPro" id="IPR050706">
    <property type="entry name" value="Cyclic-di-GMP_PDE-like"/>
</dbReference>
<dbReference type="GO" id="GO:0071111">
    <property type="term" value="F:cyclic-guanylate-specific phosphodiesterase activity"/>
    <property type="evidence" value="ECO:0007669"/>
    <property type="project" value="InterPro"/>
</dbReference>
<dbReference type="Pfam" id="PF00990">
    <property type="entry name" value="GGDEF"/>
    <property type="match status" value="1"/>
</dbReference>
<dbReference type="CDD" id="cd01949">
    <property type="entry name" value="GGDEF"/>
    <property type="match status" value="1"/>
</dbReference>
<dbReference type="InterPro" id="IPR043128">
    <property type="entry name" value="Rev_trsase/Diguanyl_cyclase"/>
</dbReference>
<keyword evidence="1" id="KW-0812">Transmembrane</keyword>
<dbReference type="Gene3D" id="3.30.70.270">
    <property type="match status" value="1"/>
</dbReference>
<keyword evidence="5" id="KW-1185">Reference proteome</keyword>
<dbReference type="Proteomes" id="UP000033514">
    <property type="component" value="Unassembled WGS sequence"/>
</dbReference>
<sequence>MSVFRQFCRNLFSGNATAELTLAQWNALRLQVPLMYIMLLTNSVILAATHYAVAPHALTLIVPAVLTILCTLRIFVWIRDGKRPVTVEKARRGLRMLVILGPLLAAGFTWWSLSLFPYGDQYQQSHVAFFMGITVIGCMFCLLRVRQAALAISAIVIIPFLLVFGLAGEPTLLAIAVNMLLVTATLTVILFGNYRDFAGLVASRTAITQKQAETQALLEENHRLAWLDSLTGVPNRRSFHQTLDTCLSEASAGGRSLALARLNLDAFKAINEVFGQMMGDQVLREIAQRLDRAKPARSFFARLDSDNFALIVTENTDAKSLERLGKRLCDIVSQPITLVQGTAHVTASIGFAASSTDATPETLFDHADYASWLAKRDMRGRWMIFSAIDAHDLRQIRRMEQMLHAADLDKEIYILLQPQFDVSIGQTTGFEVLARWRSPHLGEVSPADFIPMAERMGQIGRITQVVLRKAIEVSKDLPRGVRLSVNLSAHDIGSDSAVDAVIALMEAAPQPTRIDFEITETAVLRDLHQAKEAVSRLLNLGSRISLDDFGTGHSSLTHVQRLPLHRIKIDRSFVKEVTTDLTSRAIVKTVVDLCRNLGMSCVFEGIETQAQLDALVALGGSVMQGYFFGKPMSVELALAHAERNGVSSPSDALYRLDTAS</sequence>
<feature type="transmembrane region" description="Helical" evidence="1">
    <location>
        <begin position="173"/>
        <end position="194"/>
    </location>
</feature>
<accession>A0A0F5LFT7</accession>
<dbReference type="InterPro" id="IPR035919">
    <property type="entry name" value="EAL_sf"/>
</dbReference>
<dbReference type="OrthoDB" id="9814202at2"/>
<dbReference type="EMBL" id="LAJG01000005">
    <property type="protein sequence ID" value="KKB81261.1"/>
    <property type="molecule type" value="Genomic_DNA"/>
</dbReference>
<dbReference type="PROSITE" id="PS50887">
    <property type="entry name" value="GGDEF"/>
    <property type="match status" value="1"/>
</dbReference>
<keyword evidence="1" id="KW-0472">Membrane</keyword>
<dbReference type="InterPro" id="IPR029787">
    <property type="entry name" value="Nucleotide_cyclase"/>
</dbReference>
<dbReference type="NCBIfam" id="TIGR00254">
    <property type="entry name" value="GGDEF"/>
    <property type="match status" value="1"/>
</dbReference>
<keyword evidence="1" id="KW-1133">Transmembrane helix</keyword>
<evidence type="ECO:0000256" key="1">
    <source>
        <dbReference type="SAM" id="Phobius"/>
    </source>
</evidence>
<dbReference type="AlphaFoldDB" id="A0A0F5LFT7"/>
<gene>
    <name evidence="4" type="ORF">VW35_03850</name>
</gene>
<dbReference type="SMART" id="SM00267">
    <property type="entry name" value="GGDEF"/>
    <property type="match status" value="1"/>
</dbReference>
<dbReference type="SUPFAM" id="SSF55073">
    <property type="entry name" value="Nucleotide cyclase"/>
    <property type="match status" value="1"/>
</dbReference>
<dbReference type="Pfam" id="PF00563">
    <property type="entry name" value="EAL"/>
    <property type="match status" value="1"/>
</dbReference>
<evidence type="ECO:0000259" key="2">
    <source>
        <dbReference type="PROSITE" id="PS50883"/>
    </source>
</evidence>
<dbReference type="PATRIC" id="fig|361041.3.peg.4171"/>
<feature type="transmembrane region" description="Helical" evidence="1">
    <location>
        <begin position="125"/>
        <end position="143"/>
    </location>
</feature>
<evidence type="ECO:0008006" key="6">
    <source>
        <dbReference type="Google" id="ProtNLM"/>
    </source>
</evidence>
<dbReference type="PANTHER" id="PTHR33121:SF71">
    <property type="entry name" value="OXYGEN SENSOR PROTEIN DOSP"/>
    <property type="match status" value="1"/>
</dbReference>
<name>A0A0F5LFT7_9HYPH</name>